<protein>
    <submittedName>
        <fullName evidence="2">Sperm associated antigen 9</fullName>
    </submittedName>
</protein>
<dbReference type="PANTHER" id="PTHR13886:SF7">
    <property type="entry name" value="C-JUN-AMINO-TERMINAL KINASE-INTERACTING PROTEIN 4-LIKE ISOFORM X1"/>
    <property type="match status" value="1"/>
</dbReference>
<gene>
    <name evidence="2" type="ORF">G0U57_006649</name>
</gene>
<dbReference type="GO" id="GO:0016192">
    <property type="term" value="P:vesicle-mediated transport"/>
    <property type="evidence" value="ECO:0007669"/>
    <property type="project" value="TreeGrafter"/>
</dbReference>
<evidence type="ECO:0000256" key="1">
    <source>
        <dbReference type="SAM" id="MobiDB-lite"/>
    </source>
</evidence>
<reference evidence="2 3" key="1">
    <citation type="journal article" date="2020" name="G3 (Bethesda)">
        <title>Draft Genome of the Common Snapping Turtle, Chelydra serpentina, a Model for Phenotypic Plasticity in Reptiles.</title>
        <authorList>
            <person name="Das D."/>
            <person name="Singh S.K."/>
            <person name="Bierstedt J."/>
            <person name="Erickson A."/>
            <person name="Galli G.L.J."/>
            <person name="Crossley D.A. 2nd"/>
            <person name="Rhen T."/>
        </authorList>
    </citation>
    <scope>NUCLEOTIDE SEQUENCE [LARGE SCALE GENOMIC DNA]</scope>
    <source>
        <strain evidence="2">KW</strain>
    </source>
</reference>
<feature type="compositionally biased region" description="Acidic residues" evidence="1">
    <location>
        <begin position="95"/>
        <end position="108"/>
    </location>
</feature>
<dbReference type="PANTHER" id="PTHR13886">
    <property type="entry name" value="JNK/SAPK-ASSOCIATED PROTEIN"/>
    <property type="match status" value="1"/>
</dbReference>
<dbReference type="Proteomes" id="UP000765507">
    <property type="component" value="Unassembled WGS sequence"/>
</dbReference>
<sequence length="152" mass="16226">MWCAVGMGVPRTDGGNSEVPRPAPPSLVWVCSGTHSASEVTVMDAARANLVLAQFVLPNTHVLCATWLPGHRPLTADRTELDPEILEDPLSPDPPEPEEEAGTPDADSDGIGTTDTVWLGTQEGSISIYSAGSDWRRCLRTVQLKDAVHSVV</sequence>
<keyword evidence="3" id="KW-1185">Reference proteome</keyword>
<feature type="region of interest" description="Disordered" evidence="1">
    <location>
        <begin position="75"/>
        <end position="116"/>
    </location>
</feature>
<dbReference type="InterPro" id="IPR039911">
    <property type="entry name" value="JIP3/JIP4"/>
</dbReference>
<evidence type="ECO:0000313" key="2">
    <source>
        <dbReference type="EMBL" id="KAG6921589.1"/>
    </source>
</evidence>
<dbReference type="GO" id="GO:0030159">
    <property type="term" value="F:signaling receptor complex adaptor activity"/>
    <property type="evidence" value="ECO:0007669"/>
    <property type="project" value="TreeGrafter"/>
</dbReference>
<name>A0A8T1RXU0_CHESE</name>
<organism evidence="2 3">
    <name type="scientific">Chelydra serpentina</name>
    <name type="common">Snapping turtle</name>
    <name type="synonym">Testudo serpentina</name>
    <dbReference type="NCBI Taxonomy" id="8475"/>
    <lineage>
        <taxon>Eukaryota</taxon>
        <taxon>Metazoa</taxon>
        <taxon>Chordata</taxon>
        <taxon>Craniata</taxon>
        <taxon>Vertebrata</taxon>
        <taxon>Euteleostomi</taxon>
        <taxon>Archelosauria</taxon>
        <taxon>Testudinata</taxon>
        <taxon>Testudines</taxon>
        <taxon>Cryptodira</taxon>
        <taxon>Durocryptodira</taxon>
        <taxon>Americhelydia</taxon>
        <taxon>Chelydroidea</taxon>
        <taxon>Chelydridae</taxon>
        <taxon>Chelydra</taxon>
    </lineage>
</organism>
<dbReference type="AlphaFoldDB" id="A0A8T1RXU0"/>
<comment type="caution">
    <text evidence="2">The sequence shown here is derived from an EMBL/GenBank/DDBJ whole genome shotgun (WGS) entry which is preliminary data.</text>
</comment>
<proteinExistence type="predicted"/>
<dbReference type="GO" id="GO:0019894">
    <property type="term" value="F:kinesin binding"/>
    <property type="evidence" value="ECO:0007669"/>
    <property type="project" value="TreeGrafter"/>
</dbReference>
<evidence type="ECO:0000313" key="3">
    <source>
        <dbReference type="Proteomes" id="UP000765507"/>
    </source>
</evidence>
<dbReference type="GO" id="GO:0008432">
    <property type="term" value="F:JUN kinase binding"/>
    <property type="evidence" value="ECO:0007669"/>
    <property type="project" value="TreeGrafter"/>
</dbReference>
<dbReference type="EMBL" id="JAHGAV010001926">
    <property type="protein sequence ID" value="KAG6921589.1"/>
    <property type="molecule type" value="Genomic_DNA"/>
</dbReference>
<dbReference type="GO" id="GO:0005737">
    <property type="term" value="C:cytoplasm"/>
    <property type="evidence" value="ECO:0007669"/>
    <property type="project" value="TreeGrafter"/>
</dbReference>
<dbReference type="GO" id="GO:0005078">
    <property type="term" value="F:MAP-kinase scaffold activity"/>
    <property type="evidence" value="ECO:0007669"/>
    <property type="project" value="InterPro"/>
</dbReference>
<dbReference type="OrthoDB" id="10256043at2759"/>
<accession>A0A8T1RXU0</accession>